<sequence length="339" mass="37341">MGEEMIARTMIVAGALALASCSGDSADRFERAEASFEAGEYEEARIDLISVLDEDRDNAAALLLLARTELAQGNGAGARERLLRLQELGAVPDDYAFLLAEAENMRGNPEGALEALSQVETAEAYRLRAQALTGMNRIDEARETLRKGLDMPGDKGALYAEYAMFRLADGEIAEATRYVRLAEQSAPEALETYLAAGRLAQAQERIDDAIAIFGEGAETYPTDLRLFEELAMALGQAGRFEEIEQLVEKGRARFGGTPEFTILRAKLAAEQGEWEQVRTLMQPIEAQLDNRPVAELLYATALYRLGQSELAYRRAQRLNRRFPGNPDAQSLLEEIEASL</sequence>
<gene>
    <name evidence="1" type="ORF">GCM10010923_10260</name>
</gene>
<dbReference type="InterPro" id="IPR011717">
    <property type="entry name" value="TPR-4"/>
</dbReference>
<dbReference type="Pfam" id="PF14559">
    <property type="entry name" value="TPR_19"/>
    <property type="match status" value="1"/>
</dbReference>
<proteinExistence type="predicted"/>
<dbReference type="SMART" id="SM00028">
    <property type="entry name" value="TPR"/>
    <property type="match status" value="3"/>
</dbReference>
<comment type="caution">
    <text evidence="1">The sequence shown here is derived from an EMBL/GenBank/DDBJ whole genome shotgun (WGS) entry which is preliminary data.</text>
</comment>
<name>A0ABQ1FA26_9SPHN</name>
<evidence type="ECO:0008006" key="3">
    <source>
        <dbReference type="Google" id="ProtNLM"/>
    </source>
</evidence>
<protein>
    <recommendedName>
        <fullName evidence="3">Tetratricopeptide repeat protein</fullName>
    </recommendedName>
</protein>
<accession>A0ABQ1FA26</accession>
<evidence type="ECO:0000313" key="1">
    <source>
        <dbReference type="EMBL" id="GGA03352.1"/>
    </source>
</evidence>
<reference evidence="2" key="1">
    <citation type="journal article" date="2019" name="Int. J. Syst. Evol. Microbiol.">
        <title>The Global Catalogue of Microorganisms (GCM) 10K type strain sequencing project: providing services to taxonomists for standard genome sequencing and annotation.</title>
        <authorList>
            <consortium name="The Broad Institute Genomics Platform"/>
            <consortium name="The Broad Institute Genome Sequencing Center for Infectious Disease"/>
            <person name="Wu L."/>
            <person name="Ma J."/>
        </authorList>
    </citation>
    <scope>NUCLEOTIDE SEQUENCE [LARGE SCALE GENOMIC DNA]</scope>
    <source>
        <strain evidence="2">CGMCC 1.15297</strain>
    </source>
</reference>
<dbReference type="Proteomes" id="UP000603317">
    <property type="component" value="Unassembled WGS sequence"/>
</dbReference>
<organism evidence="1 2">
    <name type="scientific">Blastomonas marina</name>
    <dbReference type="NCBI Taxonomy" id="1867408"/>
    <lineage>
        <taxon>Bacteria</taxon>
        <taxon>Pseudomonadati</taxon>
        <taxon>Pseudomonadota</taxon>
        <taxon>Alphaproteobacteria</taxon>
        <taxon>Sphingomonadales</taxon>
        <taxon>Sphingomonadaceae</taxon>
        <taxon>Blastomonas</taxon>
    </lineage>
</organism>
<dbReference type="Gene3D" id="1.25.40.10">
    <property type="entry name" value="Tetratricopeptide repeat domain"/>
    <property type="match status" value="1"/>
</dbReference>
<keyword evidence="2" id="KW-1185">Reference proteome</keyword>
<evidence type="ECO:0000313" key="2">
    <source>
        <dbReference type="Proteomes" id="UP000603317"/>
    </source>
</evidence>
<dbReference type="SUPFAM" id="SSF48452">
    <property type="entry name" value="TPR-like"/>
    <property type="match status" value="2"/>
</dbReference>
<dbReference type="Pfam" id="PF07721">
    <property type="entry name" value="TPR_4"/>
    <property type="match status" value="2"/>
</dbReference>
<dbReference type="EMBL" id="BMID01000001">
    <property type="protein sequence ID" value="GGA03352.1"/>
    <property type="molecule type" value="Genomic_DNA"/>
</dbReference>
<dbReference type="InterPro" id="IPR019734">
    <property type="entry name" value="TPR_rpt"/>
</dbReference>
<dbReference type="InterPro" id="IPR011990">
    <property type="entry name" value="TPR-like_helical_dom_sf"/>
</dbReference>